<gene>
    <name evidence="2" type="ORF">KUTeg_021158</name>
</gene>
<evidence type="ECO:0000256" key="1">
    <source>
        <dbReference type="SAM" id="Phobius"/>
    </source>
</evidence>
<organism evidence="2 3">
    <name type="scientific">Tegillarca granosa</name>
    <name type="common">Malaysian cockle</name>
    <name type="synonym">Anadara granosa</name>
    <dbReference type="NCBI Taxonomy" id="220873"/>
    <lineage>
        <taxon>Eukaryota</taxon>
        <taxon>Metazoa</taxon>
        <taxon>Spiralia</taxon>
        <taxon>Lophotrochozoa</taxon>
        <taxon>Mollusca</taxon>
        <taxon>Bivalvia</taxon>
        <taxon>Autobranchia</taxon>
        <taxon>Pteriomorphia</taxon>
        <taxon>Arcoida</taxon>
        <taxon>Arcoidea</taxon>
        <taxon>Arcidae</taxon>
        <taxon>Tegillarca</taxon>
    </lineage>
</organism>
<feature type="transmembrane region" description="Helical" evidence="1">
    <location>
        <begin position="49"/>
        <end position="67"/>
    </location>
</feature>
<proteinExistence type="predicted"/>
<keyword evidence="3" id="KW-1185">Reference proteome</keyword>
<dbReference type="Proteomes" id="UP001217089">
    <property type="component" value="Unassembled WGS sequence"/>
</dbReference>
<evidence type="ECO:0000313" key="2">
    <source>
        <dbReference type="EMBL" id="KAJ8302171.1"/>
    </source>
</evidence>
<evidence type="ECO:0000313" key="3">
    <source>
        <dbReference type="Proteomes" id="UP001217089"/>
    </source>
</evidence>
<protein>
    <submittedName>
        <fullName evidence="2">Uncharacterized protein</fullName>
    </submittedName>
</protein>
<keyword evidence="1" id="KW-0812">Transmembrane</keyword>
<keyword evidence="1" id="KW-0472">Membrane</keyword>
<keyword evidence="1" id="KW-1133">Transmembrane helix</keyword>
<accession>A0ABQ9EE96</accession>
<dbReference type="EMBL" id="JARBDR010000918">
    <property type="protein sequence ID" value="KAJ8302171.1"/>
    <property type="molecule type" value="Genomic_DNA"/>
</dbReference>
<reference evidence="2 3" key="1">
    <citation type="submission" date="2022-12" db="EMBL/GenBank/DDBJ databases">
        <title>Chromosome-level genome of Tegillarca granosa.</title>
        <authorList>
            <person name="Kim J."/>
        </authorList>
    </citation>
    <scope>NUCLEOTIDE SEQUENCE [LARGE SCALE GENOMIC DNA]</scope>
    <source>
        <strain evidence="2">Teg-2019</strain>
        <tissue evidence="2">Adductor muscle</tissue>
    </source>
</reference>
<name>A0ABQ9EE96_TEGGR</name>
<comment type="caution">
    <text evidence="2">The sequence shown here is derived from an EMBL/GenBank/DDBJ whole genome shotgun (WGS) entry which is preliminary data.</text>
</comment>
<sequence>MAAGFDIYDDCGLDRFSAYSILDAISSHFPDSLRSCTGNSTRLYLDLSFAKFTTLIIIVLSSLKFVLNMF</sequence>